<keyword evidence="1" id="KW-0413">Isomerase</keyword>
<dbReference type="AlphaFoldDB" id="K1YBL9"/>
<name>K1YBL9_9BACT</name>
<comment type="caution">
    <text evidence="1">The sequence shown here is derived from an EMBL/GenBank/DDBJ whole genome shotgun (WGS) entry which is preliminary data.</text>
</comment>
<gene>
    <name evidence="1" type="ORF">ACD_78C00298G0003</name>
</gene>
<sequence>MLLLSTASFRGYGLHKIFSFAKESGYDGINLDLNPLDFDTENAEYIAALSKEFKVPVVSITAYERRMTQKVVDSIMEMAKVLDTKIVNFYPPHRLDKDGEWFSIYLPKVKQRHKNIDITIINVEPKTFLFFIPEYKDATLQSIKKVTGQTALHISNVDPESGVDLIKTFSVLGNSIHNVYLSDKTGNKEELLPGKWEMPLESLLIKLHDGGYKGYFTLKVAPKELGVGSDATVLKSLKEAKEYFSKHFHK</sequence>
<dbReference type="SUPFAM" id="SSF51658">
    <property type="entry name" value="Xylose isomerase-like"/>
    <property type="match status" value="1"/>
</dbReference>
<dbReference type="Gene3D" id="3.20.20.150">
    <property type="entry name" value="Divalent-metal-dependent TIM barrel enzymes"/>
    <property type="match status" value="1"/>
</dbReference>
<reference evidence="1" key="1">
    <citation type="journal article" date="2012" name="Science">
        <title>Fermentation, hydrogen, and sulfur metabolism in multiple uncultivated bacterial phyla.</title>
        <authorList>
            <person name="Wrighton K.C."/>
            <person name="Thomas B.C."/>
            <person name="Sharon I."/>
            <person name="Miller C.S."/>
            <person name="Castelle C.J."/>
            <person name="VerBerkmoes N.C."/>
            <person name="Wilkins M.J."/>
            <person name="Hettich R.L."/>
            <person name="Lipton M.S."/>
            <person name="Williams K.H."/>
            <person name="Long P.E."/>
            <person name="Banfield J.F."/>
        </authorList>
    </citation>
    <scope>NUCLEOTIDE SEQUENCE [LARGE SCALE GENOMIC DNA]</scope>
</reference>
<dbReference type="EMBL" id="AMFJ01034298">
    <property type="protein sequence ID" value="EKD29738.1"/>
    <property type="molecule type" value="Genomic_DNA"/>
</dbReference>
<organism evidence="1">
    <name type="scientific">uncultured bacterium</name>
    <name type="common">gcode 4</name>
    <dbReference type="NCBI Taxonomy" id="1234023"/>
    <lineage>
        <taxon>Bacteria</taxon>
        <taxon>environmental samples</taxon>
    </lineage>
</organism>
<accession>K1YBL9</accession>
<dbReference type="GO" id="GO:0016853">
    <property type="term" value="F:isomerase activity"/>
    <property type="evidence" value="ECO:0007669"/>
    <property type="project" value="UniProtKB-KW"/>
</dbReference>
<evidence type="ECO:0000313" key="1">
    <source>
        <dbReference type="EMBL" id="EKD29738.1"/>
    </source>
</evidence>
<protein>
    <submittedName>
        <fullName evidence="1">Xylose isomerase protein</fullName>
    </submittedName>
</protein>
<proteinExistence type="predicted"/>
<dbReference type="InterPro" id="IPR036237">
    <property type="entry name" value="Xyl_isomerase-like_sf"/>
</dbReference>